<dbReference type="EMBL" id="QMIF01000005">
    <property type="protein sequence ID" value="TVM34145.1"/>
    <property type="molecule type" value="Genomic_DNA"/>
</dbReference>
<accession>A0A6P1ZGK9</accession>
<sequence>MVQIYQLPALSDTQFHDLCALLIDSVESGASMGFLAPITKQKAAAYWSGVAAEVSDGLVLLVAEEDGAIVGSVQVAPCARENGCHRADLKKLFVLRSHRGRGIASRLMRAAEEAAASLGLTLLILDTHEGSKAEPMYKHWGWRKVGVIPGYATGPDGTLHNTAFYYKDIAPRSEQGPA</sequence>
<dbReference type="CDD" id="cd04301">
    <property type="entry name" value="NAT_SF"/>
    <property type="match status" value="1"/>
</dbReference>
<dbReference type="Proteomes" id="UP000434052">
    <property type="component" value="Unassembled WGS sequence"/>
</dbReference>
<evidence type="ECO:0000256" key="1">
    <source>
        <dbReference type="ARBA" id="ARBA00022679"/>
    </source>
</evidence>
<dbReference type="Gene3D" id="3.40.630.30">
    <property type="match status" value="1"/>
</dbReference>
<evidence type="ECO:0000259" key="3">
    <source>
        <dbReference type="PROSITE" id="PS51186"/>
    </source>
</evidence>
<feature type="domain" description="N-acetyltransferase" evidence="3">
    <location>
        <begin position="5"/>
        <end position="171"/>
    </location>
</feature>
<evidence type="ECO:0000256" key="2">
    <source>
        <dbReference type="ARBA" id="ARBA00023315"/>
    </source>
</evidence>
<name>A0A6P1ZGK9_9BACT</name>
<dbReference type="OrthoDB" id="3389160at2"/>
<keyword evidence="1 4" id="KW-0808">Transferase</keyword>
<organism evidence="4 5">
    <name type="scientific">Oceanidesulfovibrio marinus</name>
    <dbReference type="NCBI Taxonomy" id="370038"/>
    <lineage>
        <taxon>Bacteria</taxon>
        <taxon>Pseudomonadati</taxon>
        <taxon>Thermodesulfobacteriota</taxon>
        <taxon>Desulfovibrionia</taxon>
        <taxon>Desulfovibrionales</taxon>
        <taxon>Desulfovibrionaceae</taxon>
        <taxon>Oceanidesulfovibrio</taxon>
    </lineage>
</organism>
<dbReference type="PROSITE" id="PS51186">
    <property type="entry name" value="GNAT"/>
    <property type="match status" value="1"/>
</dbReference>
<dbReference type="PANTHER" id="PTHR43877">
    <property type="entry name" value="AMINOALKYLPHOSPHONATE N-ACETYLTRANSFERASE-RELATED-RELATED"/>
    <property type="match status" value="1"/>
</dbReference>
<comment type="caution">
    <text evidence="4">The sequence shown here is derived from an EMBL/GenBank/DDBJ whole genome shotgun (WGS) entry which is preliminary data.</text>
</comment>
<dbReference type="GO" id="GO:0016747">
    <property type="term" value="F:acyltransferase activity, transferring groups other than amino-acyl groups"/>
    <property type="evidence" value="ECO:0007669"/>
    <property type="project" value="InterPro"/>
</dbReference>
<reference evidence="4 5" key="1">
    <citation type="submission" date="2018-06" db="EMBL/GenBank/DDBJ databases">
        <title>Complete genome of Desulfovibrio marinus P48SEP.</title>
        <authorList>
            <person name="Crispim J.S."/>
            <person name="Vidigal P.M.P."/>
            <person name="Silva L.C.F."/>
            <person name="Araujo L.C."/>
            <person name="Laguardia C.N."/>
            <person name="Dias R.S."/>
            <person name="Sousa M.P."/>
            <person name="Paula S.O."/>
            <person name="Silva C."/>
        </authorList>
    </citation>
    <scope>NUCLEOTIDE SEQUENCE [LARGE SCALE GENOMIC DNA]</scope>
    <source>
        <strain evidence="4 5">P48SEP</strain>
    </source>
</reference>
<dbReference type="AlphaFoldDB" id="A0A6P1ZGK9"/>
<dbReference type="Pfam" id="PF13508">
    <property type="entry name" value="Acetyltransf_7"/>
    <property type="match status" value="1"/>
</dbReference>
<proteinExistence type="predicted"/>
<dbReference type="RefSeq" id="WP_144305143.1">
    <property type="nucleotide sequence ID" value="NZ_QMIF01000005.1"/>
</dbReference>
<dbReference type="InterPro" id="IPR050832">
    <property type="entry name" value="Bact_Acetyltransf"/>
</dbReference>
<protein>
    <submittedName>
        <fullName evidence="4">GNAT family N-acetyltransferase</fullName>
    </submittedName>
</protein>
<evidence type="ECO:0000313" key="4">
    <source>
        <dbReference type="EMBL" id="TVM34145.1"/>
    </source>
</evidence>
<dbReference type="InterPro" id="IPR000182">
    <property type="entry name" value="GNAT_dom"/>
</dbReference>
<dbReference type="SUPFAM" id="SSF55729">
    <property type="entry name" value="Acyl-CoA N-acyltransferases (Nat)"/>
    <property type="match status" value="1"/>
</dbReference>
<keyword evidence="2" id="KW-0012">Acyltransferase</keyword>
<gene>
    <name evidence="4" type="ORF">DQK91_09600</name>
</gene>
<dbReference type="InterPro" id="IPR016181">
    <property type="entry name" value="Acyl_CoA_acyltransferase"/>
</dbReference>
<evidence type="ECO:0000313" key="5">
    <source>
        <dbReference type="Proteomes" id="UP000434052"/>
    </source>
</evidence>